<keyword evidence="2" id="KW-1185">Reference proteome</keyword>
<evidence type="ECO:0000313" key="1">
    <source>
        <dbReference type="EMBL" id="OCL03232.1"/>
    </source>
</evidence>
<name>A0A8E2EQV7_9PEZI</name>
<dbReference type="AlphaFoldDB" id="A0A8E2EQV7"/>
<sequence length="110" mass="12505">MSWGRPAFALATFLHFYPHLCSVHETAIHHFTITTTHTYLTFIALFIPSHFRLSYIAIRLNLNHNHETYLGQVIQPLVPALTSLQCLLPLIHCLSASTMPVLKFGRIPVI</sequence>
<dbReference type="Proteomes" id="UP000250140">
    <property type="component" value="Unassembled WGS sequence"/>
</dbReference>
<dbReference type="EMBL" id="KV750786">
    <property type="protein sequence ID" value="OCL03232.1"/>
    <property type="molecule type" value="Genomic_DNA"/>
</dbReference>
<proteinExistence type="predicted"/>
<accession>A0A8E2EQV7</accession>
<reference evidence="1 2" key="1">
    <citation type="journal article" date="2016" name="Nat. Commun.">
        <title>Ectomycorrhizal ecology is imprinted in the genome of the dominant symbiotic fungus Cenococcum geophilum.</title>
        <authorList>
            <consortium name="DOE Joint Genome Institute"/>
            <person name="Peter M."/>
            <person name="Kohler A."/>
            <person name="Ohm R.A."/>
            <person name="Kuo A."/>
            <person name="Krutzmann J."/>
            <person name="Morin E."/>
            <person name="Arend M."/>
            <person name="Barry K.W."/>
            <person name="Binder M."/>
            <person name="Choi C."/>
            <person name="Clum A."/>
            <person name="Copeland A."/>
            <person name="Grisel N."/>
            <person name="Haridas S."/>
            <person name="Kipfer T."/>
            <person name="LaButti K."/>
            <person name="Lindquist E."/>
            <person name="Lipzen A."/>
            <person name="Maire R."/>
            <person name="Meier B."/>
            <person name="Mihaltcheva S."/>
            <person name="Molinier V."/>
            <person name="Murat C."/>
            <person name="Poggeler S."/>
            <person name="Quandt C.A."/>
            <person name="Sperisen C."/>
            <person name="Tritt A."/>
            <person name="Tisserant E."/>
            <person name="Crous P.W."/>
            <person name="Henrissat B."/>
            <person name="Nehls U."/>
            <person name="Egli S."/>
            <person name="Spatafora J.W."/>
            <person name="Grigoriev I.V."/>
            <person name="Martin F.M."/>
        </authorList>
    </citation>
    <scope>NUCLEOTIDE SEQUENCE [LARGE SCALE GENOMIC DNA]</scope>
    <source>
        <strain evidence="1 2">CBS 207.34</strain>
    </source>
</reference>
<organism evidence="1 2">
    <name type="scientific">Glonium stellatum</name>
    <dbReference type="NCBI Taxonomy" id="574774"/>
    <lineage>
        <taxon>Eukaryota</taxon>
        <taxon>Fungi</taxon>
        <taxon>Dikarya</taxon>
        <taxon>Ascomycota</taxon>
        <taxon>Pezizomycotina</taxon>
        <taxon>Dothideomycetes</taxon>
        <taxon>Pleosporomycetidae</taxon>
        <taxon>Gloniales</taxon>
        <taxon>Gloniaceae</taxon>
        <taxon>Glonium</taxon>
    </lineage>
</organism>
<gene>
    <name evidence="1" type="ORF">AOQ84DRAFT_156871</name>
</gene>
<protein>
    <submittedName>
        <fullName evidence="1">Uncharacterized protein</fullName>
    </submittedName>
</protein>
<evidence type="ECO:0000313" key="2">
    <source>
        <dbReference type="Proteomes" id="UP000250140"/>
    </source>
</evidence>